<sequence length="84" mass="8903">MISLAASPGDVHLHGTDCTEIVVVLIETLMNRPRPAPPGSDPPLEGFSGRGLRCAMSHFPAVLRVCRVNASRSLTGAPTHFPES</sequence>
<evidence type="ECO:0000313" key="2">
    <source>
        <dbReference type="Proteomes" id="UP000324222"/>
    </source>
</evidence>
<protein>
    <submittedName>
        <fullName evidence="1">Uncharacterized protein</fullName>
    </submittedName>
</protein>
<name>A0A5B7GX34_PORTR</name>
<evidence type="ECO:0000313" key="1">
    <source>
        <dbReference type="EMBL" id="MPC62243.1"/>
    </source>
</evidence>
<gene>
    <name evidence="1" type="ORF">E2C01_056326</name>
</gene>
<reference evidence="1 2" key="1">
    <citation type="submission" date="2019-05" db="EMBL/GenBank/DDBJ databases">
        <title>Another draft genome of Portunus trituberculatus and its Hox gene families provides insights of decapod evolution.</title>
        <authorList>
            <person name="Jeong J.-H."/>
            <person name="Song I."/>
            <person name="Kim S."/>
            <person name="Choi T."/>
            <person name="Kim D."/>
            <person name="Ryu S."/>
            <person name="Kim W."/>
        </authorList>
    </citation>
    <scope>NUCLEOTIDE SEQUENCE [LARGE SCALE GENOMIC DNA]</scope>
    <source>
        <tissue evidence="1">Muscle</tissue>
    </source>
</reference>
<dbReference type="AlphaFoldDB" id="A0A5B7GX34"/>
<proteinExistence type="predicted"/>
<organism evidence="1 2">
    <name type="scientific">Portunus trituberculatus</name>
    <name type="common">Swimming crab</name>
    <name type="synonym">Neptunus trituberculatus</name>
    <dbReference type="NCBI Taxonomy" id="210409"/>
    <lineage>
        <taxon>Eukaryota</taxon>
        <taxon>Metazoa</taxon>
        <taxon>Ecdysozoa</taxon>
        <taxon>Arthropoda</taxon>
        <taxon>Crustacea</taxon>
        <taxon>Multicrustacea</taxon>
        <taxon>Malacostraca</taxon>
        <taxon>Eumalacostraca</taxon>
        <taxon>Eucarida</taxon>
        <taxon>Decapoda</taxon>
        <taxon>Pleocyemata</taxon>
        <taxon>Brachyura</taxon>
        <taxon>Eubrachyura</taxon>
        <taxon>Portunoidea</taxon>
        <taxon>Portunidae</taxon>
        <taxon>Portuninae</taxon>
        <taxon>Portunus</taxon>
    </lineage>
</organism>
<comment type="caution">
    <text evidence="1">The sequence shown here is derived from an EMBL/GenBank/DDBJ whole genome shotgun (WGS) entry which is preliminary data.</text>
</comment>
<dbReference type="Proteomes" id="UP000324222">
    <property type="component" value="Unassembled WGS sequence"/>
</dbReference>
<keyword evidence="2" id="KW-1185">Reference proteome</keyword>
<accession>A0A5B7GX34</accession>
<dbReference type="EMBL" id="VSRR010019451">
    <property type="protein sequence ID" value="MPC62243.1"/>
    <property type="molecule type" value="Genomic_DNA"/>
</dbReference>